<dbReference type="PANTHER" id="PTHR15854">
    <property type="entry name" value="THAP4 PROTEIN"/>
    <property type="match status" value="1"/>
</dbReference>
<dbReference type="SUPFAM" id="SSF50814">
    <property type="entry name" value="Lipocalins"/>
    <property type="match status" value="1"/>
</dbReference>
<dbReference type="InterPro" id="IPR045165">
    <property type="entry name" value="Nitrobindin"/>
</dbReference>
<dbReference type="InterPro" id="IPR012674">
    <property type="entry name" value="Calycin"/>
</dbReference>
<dbReference type="InterPro" id="IPR014878">
    <property type="entry name" value="THAP4-like_heme-bd"/>
</dbReference>
<keyword evidence="4" id="KW-1185">Reference proteome</keyword>
<gene>
    <name evidence="3" type="ORF">BJ085DRAFT_41026</name>
</gene>
<comment type="catalytic activity">
    <reaction evidence="1">
        <text>peroxynitrite = nitrate</text>
        <dbReference type="Rhea" id="RHEA:63116"/>
        <dbReference type="ChEBI" id="CHEBI:17632"/>
        <dbReference type="ChEBI" id="CHEBI:25941"/>
    </reaction>
    <physiologicalReaction direction="left-to-right" evidence="1">
        <dbReference type="Rhea" id="RHEA:63117"/>
    </physiologicalReaction>
</comment>
<dbReference type="EMBL" id="ML002729">
    <property type="protein sequence ID" value="RKP36039.1"/>
    <property type="molecule type" value="Genomic_DNA"/>
</dbReference>
<proteinExistence type="predicted"/>
<dbReference type="Gene3D" id="2.40.128.20">
    <property type="match status" value="1"/>
</dbReference>
<reference evidence="4" key="1">
    <citation type="journal article" date="2018" name="Nat. Microbiol.">
        <title>Leveraging single-cell genomics to expand the fungal tree of life.</title>
        <authorList>
            <person name="Ahrendt S.R."/>
            <person name="Quandt C.A."/>
            <person name="Ciobanu D."/>
            <person name="Clum A."/>
            <person name="Salamov A."/>
            <person name="Andreopoulos B."/>
            <person name="Cheng J.F."/>
            <person name="Woyke T."/>
            <person name="Pelin A."/>
            <person name="Henrissat B."/>
            <person name="Reynolds N.K."/>
            <person name="Benny G.L."/>
            <person name="Smith M.E."/>
            <person name="James T.Y."/>
            <person name="Grigoriev I.V."/>
        </authorList>
    </citation>
    <scope>NUCLEOTIDE SEQUENCE [LARGE SCALE GENOMIC DNA]</scope>
    <source>
        <strain evidence="4">RSA 468</strain>
    </source>
</reference>
<sequence length="329" mass="35783">MSSPKRQLAPLVGTWRGQGKIVHRDIEYREELVIDGLMFPDKPILAFSQRTFRLDTGAPLHSEAGFIRNPPTPPLQTLATAPQSRVGGFGGSGGSGSAMFPKPLPTAAALSHQPPLKFHDLLPPAVRHGSRSPWNLVRNYTYLYSSPSATPADENPIDTHYIRTEFNPVHAYTEMAMAYPFGMGAVEVGWTTDLQSEGNRSLLVDTWAVHPSSFEPVPASSTAGGAGGGGVASLSTTSLASLPNNGRNSSCASLSSDYFASHQQRQKEMDLSPMYSAIGHSATAKKPVTTAFRRVMRLLNDNTLQYEFYLQTSATQELILHLYAELHKQ</sequence>
<name>A0A4V1J4M1_9FUNG</name>
<dbReference type="Proteomes" id="UP000268162">
    <property type="component" value="Unassembled WGS sequence"/>
</dbReference>
<evidence type="ECO:0000313" key="4">
    <source>
        <dbReference type="Proteomes" id="UP000268162"/>
    </source>
</evidence>
<evidence type="ECO:0000313" key="3">
    <source>
        <dbReference type="EMBL" id="RKP36039.1"/>
    </source>
</evidence>
<dbReference type="OrthoDB" id="58529at2759"/>
<evidence type="ECO:0000256" key="1">
    <source>
        <dbReference type="ARBA" id="ARBA00036993"/>
    </source>
</evidence>
<feature type="domain" description="THAP4-like heme-binding" evidence="2">
    <location>
        <begin position="7"/>
        <end position="86"/>
    </location>
</feature>
<protein>
    <recommendedName>
        <fullName evidence="2">THAP4-like heme-binding domain-containing protein</fullName>
    </recommendedName>
</protein>
<organism evidence="3 4">
    <name type="scientific">Dimargaris cristalligena</name>
    <dbReference type="NCBI Taxonomy" id="215637"/>
    <lineage>
        <taxon>Eukaryota</taxon>
        <taxon>Fungi</taxon>
        <taxon>Fungi incertae sedis</taxon>
        <taxon>Zoopagomycota</taxon>
        <taxon>Kickxellomycotina</taxon>
        <taxon>Dimargaritomycetes</taxon>
        <taxon>Dimargaritales</taxon>
        <taxon>Dimargaritaceae</taxon>
        <taxon>Dimargaris</taxon>
    </lineage>
</organism>
<dbReference type="Pfam" id="PF08768">
    <property type="entry name" value="THAP4_heme-bd"/>
    <property type="match status" value="1"/>
</dbReference>
<dbReference type="PANTHER" id="PTHR15854:SF4">
    <property type="entry name" value="PEROXYNITRITE ISOMERASE THAP4"/>
    <property type="match status" value="1"/>
</dbReference>
<accession>A0A4V1J4M1</accession>
<evidence type="ECO:0000259" key="2">
    <source>
        <dbReference type="Pfam" id="PF08768"/>
    </source>
</evidence>
<dbReference type="AlphaFoldDB" id="A0A4V1J4M1"/>